<accession>A0A2S8S424</accession>
<dbReference type="Pfam" id="PF05013">
    <property type="entry name" value="FGase"/>
    <property type="match status" value="1"/>
</dbReference>
<protein>
    <submittedName>
        <fullName evidence="1">Putative N-formylglutamate amidohydrolase</fullName>
    </submittedName>
</protein>
<comment type="caution">
    <text evidence="1">The sequence shown here is derived from an EMBL/GenBank/DDBJ whole genome shotgun (WGS) entry which is preliminary data.</text>
</comment>
<dbReference type="RefSeq" id="WP_105515789.1">
    <property type="nucleotide sequence ID" value="NZ_PVEP01000008.1"/>
</dbReference>
<keyword evidence="1" id="KW-0378">Hydrolase</keyword>
<name>A0A2S8S424_9RHOB</name>
<dbReference type="OrthoDB" id="9815326at2"/>
<gene>
    <name evidence="1" type="ORF">LX70_03205</name>
</gene>
<dbReference type="SUPFAM" id="SSF53187">
    <property type="entry name" value="Zn-dependent exopeptidases"/>
    <property type="match status" value="1"/>
</dbReference>
<dbReference type="AlphaFoldDB" id="A0A2S8S424"/>
<proteinExistence type="predicted"/>
<reference evidence="1 2" key="1">
    <citation type="submission" date="2018-02" db="EMBL/GenBank/DDBJ databases">
        <title>Genomic Encyclopedia of Archaeal and Bacterial Type Strains, Phase II (KMG-II): from individual species to whole genera.</title>
        <authorList>
            <person name="Goeker M."/>
        </authorList>
    </citation>
    <scope>NUCLEOTIDE SEQUENCE [LARGE SCALE GENOMIC DNA]</scope>
    <source>
        <strain evidence="1 2">DSM 18921</strain>
    </source>
</reference>
<evidence type="ECO:0000313" key="1">
    <source>
        <dbReference type="EMBL" id="PQV55543.1"/>
    </source>
</evidence>
<sequence>MATGRGSDRLNVVGVENRAAPGPFLIVCEHASNHFPPGFGTLGLSDADRQAHIAWDPGALGVARRLARNLDAPLVHARVSRLIYDLNRPPSSTGAMAKRSEDYDIPGNHDLTPAEHWRRTEGIYLPFHTTLHGEIARRLAAGNPPVIVTIHSFTPVWFGTPRDVEFGIIHDADPTFARAVLAEAKARTGLDCRLNEPYSAADEVTHTLRLHATPYDLPHAMLELRNDLVADPVAETAMADGLAPVLSAALAAIRNDQTEGASA</sequence>
<dbReference type="PIRSF" id="PIRSF029730">
    <property type="entry name" value="UCP029730"/>
    <property type="match status" value="1"/>
</dbReference>
<dbReference type="Gene3D" id="3.40.630.40">
    <property type="entry name" value="Zn-dependent exopeptidases"/>
    <property type="match status" value="1"/>
</dbReference>
<dbReference type="InterPro" id="IPR011227">
    <property type="entry name" value="UCP029730"/>
</dbReference>
<keyword evidence="2" id="KW-1185">Reference proteome</keyword>
<dbReference type="EMBL" id="PVEP01000008">
    <property type="protein sequence ID" value="PQV55543.1"/>
    <property type="molecule type" value="Genomic_DNA"/>
</dbReference>
<dbReference type="GO" id="GO:0016787">
    <property type="term" value="F:hydrolase activity"/>
    <property type="evidence" value="ECO:0007669"/>
    <property type="project" value="UniProtKB-KW"/>
</dbReference>
<evidence type="ECO:0000313" key="2">
    <source>
        <dbReference type="Proteomes" id="UP000238338"/>
    </source>
</evidence>
<dbReference type="Proteomes" id="UP000238338">
    <property type="component" value="Unassembled WGS sequence"/>
</dbReference>
<organism evidence="1 2">
    <name type="scientific">Albidovulum denitrificans</name>
    <dbReference type="NCBI Taxonomy" id="404881"/>
    <lineage>
        <taxon>Bacteria</taxon>
        <taxon>Pseudomonadati</taxon>
        <taxon>Pseudomonadota</taxon>
        <taxon>Alphaproteobacteria</taxon>
        <taxon>Rhodobacterales</taxon>
        <taxon>Paracoccaceae</taxon>
        <taxon>Albidovulum</taxon>
    </lineage>
</organism>
<dbReference type="InterPro" id="IPR007709">
    <property type="entry name" value="N-FG_amidohydro"/>
</dbReference>